<comment type="caution">
    <text evidence="2">The sequence shown here is derived from an EMBL/GenBank/DDBJ whole genome shotgun (WGS) entry which is preliminary data.</text>
</comment>
<evidence type="ECO:0000313" key="2">
    <source>
        <dbReference type="EMBL" id="RHX99202.1"/>
    </source>
</evidence>
<feature type="region of interest" description="Disordered" evidence="1">
    <location>
        <begin position="1"/>
        <end position="27"/>
    </location>
</feature>
<dbReference type="Proteomes" id="UP000265427">
    <property type="component" value="Unassembled WGS sequence"/>
</dbReference>
<dbReference type="Gene3D" id="1.10.510.10">
    <property type="entry name" value="Transferase(Phosphotransferase) domain 1"/>
    <property type="match status" value="1"/>
</dbReference>
<accession>A0A396ZU57</accession>
<evidence type="ECO:0000313" key="3">
    <source>
        <dbReference type="Proteomes" id="UP000265427"/>
    </source>
</evidence>
<sequence>MVKSEDAAVSKDSDEKSLQKRLKRRPYIRSKMREYPPVDQIQAPSVLSPLSWQHVKDALHGARKAIEADRESLTNQVEDAQEVVREMTTWVAMHRRIPVTFGQYEVESEPIYRSGTSVVVKAVDAGLCNRVFDKVVRRKTKGMTDKEFFAAMNLLVLASSTLPTFLQDPEVPHQRVWGDQFDDVLSPDGSPISLDAFSSYTSNIFGPLTVAIKFMSDSTAYDKETNLRRMHKDMSVLPLLPTESLEWFQDATKSLVLQGDSLASYPYAIVMPYASMTLADVLSSESMQRKCDVLKELSIALSAFHQEQHVHGDVTPLDVVFVHGKLYVIDGDASARIADRQLPVKFSTSILPPGSTLFILIIRCIL</sequence>
<feature type="compositionally biased region" description="Basic and acidic residues" evidence="1">
    <location>
        <begin position="1"/>
        <end position="18"/>
    </location>
</feature>
<dbReference type="SUPFAM" id="SSF56112">
    <property type="entry name" value="Protein kinase-like (PK-like)"/>
    <property type="match status" value="1"/>
</dbReference>
<protein>
    <recommendedName>
        <fullName evidence="4">Protein kinase domain-containing protein</fullName>
    </recommendedName>
</protein>
<name>A0A396ZU57_APHAT</name>
<dbReference type="InterPro" id="IPR011009">
    <property type="entry name" value="Kinase-like_dom_sf"/>
</dbReference>
<proteinExistence type="predicted"/>
<dbReference type="AlphaFoldDB" id="A0A396ZU57"/>
<reference evidence="2 3" key="1">
    <citation type="submission" date="2018-08" db="EMBL/GenBank/DDBJ databases">
        <title>Aphanomyces genome sequencing and annotation.</title>
        <authorList>
            <person name="Minardi D."/>
            <person name="Oidtmann B."/>
            <person name="Van Der Giezen M."/>
            <person name="Studholme D.J."/>
        </authorList>
    </citation>
    <scope>NUCLEOTIDE SEQUENCE [LARGE SCALE GENOMIC DNA]</scope>
    <source>
        <strain evidence="2 3">Kv</strain>
    </source>
</reference>
<organism evidence="2 3">
    <name type="scientific">Aphanomyces astaci</name>
    <name type="common">Crayfish plague agent</name>
    <dbReference type="NCBI Taxonomy" id="112090"/>
    <lineage>
        <taxon>Eukaryota</taxon>
        <taxon>Sar</taxon>
        <taxon>Stramenopiles</taxon>
        <taxon>Oomycota</taxon>
        <taxon>Saprolegniomycetes</taxon>
        <taxon>Saprolegniales</taxon>
        <taxon>Verrucalvaceae</taxon>
        <taxon>Aphanomyces</taxon>
    </lineage>
</organism>
<evidence type="ECO:0000256" key="1">
    <source>
        <dbReference type="SAM" id="MobiDB-lite"/>
    </source>
</evidence>
<dbReference type="VEuPathDB" id="FungiDB:H257_15704"/>
<dbReference type="EMBL" id="QUSZ01009358">
    <property type="protein sequence ID" value="RHX99202.1"/>
    <property type="molecule type" value="Genomic_DNA"/>
</dbReference>
<dbReference type="VEuPathDB" id="FungiDB:H257_15703"/>
<gene>
    <name evidence="2" type="ORF">DYB36_004240</name>
</gene>
<evidence type="ECO:0008006" key="4">
    <source>
        <dbReference type="Google" id="ProtNLM"/>
    </source>
</evidence>